<reference evidence="2" key="1">
    <citation type="submission" date="2002-12" db="EMBL/GenBank/DDBJ databases">
        <title>Complete genome sequence of Vibrio vulnificus CMCP6.</title>
        <authorList>
            <person name="Rhee J.H."/>
            <person name="Kim S.Y."/>
            <person name="Chung S.S."/>
            <person name="Kim J.J."/>
            <person name="Moon Y.H."/>
            <person name="Jeong H."/>
            <person name="Choy H.E."/>
        </authorList>
    </citation>
    <scope>NUCLEOTIDE SEQUENCE [LARGE SCALE GENOMIC DNA]</scope>
    <source>
        <strain evidence="2">CMCP6</strain>
    </source>
</reference>
<dbReference type="Proteomes" id="UP000002275">
    <property type="component" value="Chromosome I"/>
</dbReference>
<organism evidence="1 2">
    <name type="scientific">Vibrio vulnificus (strain CMCP6)</name>
    <dbReference type="NCBI Taxonomy" id="216895"/>
    <lineage>
        <taxon>Bacteria</taxon>
        <taxon>Pseudomonadati</taxon>
        <taxon>Pseudomonadota</taxon>
        <taxon>Gammaproteobacteria</taxon>
        <taxon>Vibrionales</taxon>
        <taxon>Vibrionaceae</taxon>
        <taxon>Vibrio</taxon>
    </lineage>
</organism>
<reference evidence="1 2" key="3">
    <citation type="journal article" date="2011" name="Mol. Syst. Biol.">
        <title>Integrative genome-scale metabolic analysis of Vibrio vulnificus for drug targeting and discovery.</title>
        <authorList>
            <person name="Kim H.U."/>
            <person name="Kim S.Y."/>
            <person name="Jeong H."/>
            <person name="Kim T.Y."/>
            <person name="Kim J.J."/>
            <person name="Choy H.E."/>
            <person name="Yi K.Y."/>
            <person name="Rhee J.H."/>
            <person name="Lee S.Y."/>
        </authorList>
    </citation>
    <scope>NUCLEOTIDE SEQUENCE [LARGE SCALE GENOMIC DNA]</scope>
    <source>
        <strain evidence="1 2">CMCP6</strain>
    </source>
</reference>
<evidence type="ECO:0000313" key="2">
    <source>
        <dbReference type="Proteomes" id="UP000002275"/>
    </source>
</evidence>
<name>A0A3Q0L3C4_VIBVU</name>
<gene>
    <name evidence="1" type="ordered locus">VV1_1172</name>
</gene>
<evidence type="ECO:0000313" key="1">
    <source>
        <dbReference type="EMBL" id="AAO09643.1"/>
    </source>
</evidence>
<dbReference type="AlphaFoldDB" id="A0A3Q0L3C4"/>
<dbReference type="KEGG" id="vvu:VV1_1172"/>
<reference evidence="1 2" key="2">
    <citation type="journal article" date="2003" name="Infect. Immun.">
        <title>Characterization and pathogenic significance of Vibrio vulnificus antigens preferentially expressed in septicemic patients.</title>
        <authorList>
            <person name="Kim Y.R."/>
            <person name="Lee S.E."/>
            <person name="Kim C.M."/>
            <person name="Kim S.Y."/>
            <person name="Shin E.K."/>
            <person name="Shin D.H."/>
            <person name="Chung S.S."/>
            <person name="Choy H.E."/>
            <person name="Progulske-Fox A."/>
            <person name="Hillman J.D."/>
            <person name="Handfield M."/>
            <person name="Rhee J.H."/>
        </authorList>
    </citation>
    <scope>NUCLEOTIDE SEQUENCE [LARGE SCALE GENOMIC DNA]</scope>
    <source>
        <strain evidence="1 2">CMCP6</strain>
    </source>
</reference>
<proteinExistence type="predicted"/>
<sequence length="75" mass="8526">MKIRLPVFAQLLAGIRTQELLTYLPDFPHDSIVQCLIKLSFSITAARQFRIHTGFPFQPSILPDSTSLKRILLSD</sequence>
<accession>A0A3Q0L3C4</accession>
<dbReference type="EMBL" id="AE016795">
    <property type="protein sequence ID" value="AAO09643.1"/>
    <property type="molecule type" value="Genomic_DNA"/>
</dbReference>
<protein>
    <submittedName>
        <fullName evidence="1">Uncharacterized protein</fullName>
    </submittedName>
</protein>